<sequence>MSESGLGAFGAYMLGRYSAESSERVGRQARNFFSPRVKMVSEADYNEAAILAHKAVEYVQVLDAKLEKAKVDIQTEIHKSSCLEQQLAAANAANDELKRQLEAAKAHAVMLDDRLFDITRRHVRLCKQTDTKETPTT</sequence>
<accession>A0A149UPS3</accession>
<name>A0A149UPS3_9PROT</name>
<dbReference type="PATRIC" id="fig|178900.6.peg.498"/>
<proteinExistence type="predicted"/>
<comment type="caution">
    <text evidence="2">The sequence shown here is derived from an EMBL/GenBank/DDBJ whole genome shotgun (WGS) entry which is preliminary data.</text>
</comment>
<dbReference type="AlphaFoldDB" id="A0A149UPS3"/>
<keyword evidence="1" id="KW-0175">Coiled coil</keyword>
<protein>
    <submittedName>
        <fullName evidence="2">Uncharacterized protein</fullName>
    </submittedName>
</protein>
<evidence type="ECO:0000313" key="3">
    <source>
        <dbReference type="Proteomes" id="UP000075312"/>
    </source>
</evidence>
<evidence type="ECO:0000313" key="2">
    <source>
        <dbReference type="EMBL" id="KXV69885.1"/>
    </source>
</evidence>
<feature type="coiled-coil region" evidence="1">
    <location>
        <begin position="80"/>
        <end position="114"/>
    </location>
</feature>
<dbReference type="EMBL" id="LHZY01000104">
    <property type="protein sequence ID" value="KXV69885.1"/>
    <property type="molecule type" value="Genomic_DNA"/>
</dbReference>
<organism evidence="2 3">
    <name type="scientific">Acetobacter cerevisiae</name>
    <dbReference type="NCBI Taxonomy" id="178900"/>
    <lineage>
        <taxon>Bacteria</taxon>
        <taxon>Pseudomonadati</taxon>
        <taxon>Pseudomonadota</taxon>
        <taxon>Alphaproteobacteria</taxon>
        <taxon>Acetobacterales</taxon>
        <taxon>Acetobacteraceae</taxon>
        <taxon>Acetobacter</taxon>
    </lineage>
</organism>
<reference evidence="2 3" key="1">
    <citation type="submission" date="2015-06" db="EMBL/GenBank/DDBJ databases">
        <title>Improved classification and identification of acetic acid bacteria using matrix-assisted laser desorption/ionization time-of-flight mass spectrometry; Gluconobacter nephelii and Gluconobacter uchimurae are later heterotypic synonyms of Gluconobacter japonicus and Gluconobacter oxydans, respectively.</title>
        <authorList>
            <person name="Li L."/>
            <person name="Cleenwerck I."/>
            <person name="De Vuyst L."/>
            <person name="Vandamme P."/>
        </authorList>
    </citation>
    <scope>NUCLEOTIDE SEQUENCE [LARGE SCALE GENOMIC DNA]</scope>
    <source>
        <strain evidence="2 3">LMG 1608</strain>
    </source>
</reference>
<dbReference type="RefSeq" id="WP_062144814.1">
    <property type="nucleotide sequence ID" value="NZ_LHZY01000104.1"/>
</dbReference>
<dbReference type="Proteomes" id="UP000075312">
    <property type="component" value="Unassembled WGS sequence"/>
</dbReference>
<gene>
    <name evidence="2" type="ORF">AD952_14030</name>
</gene>
<evidence type="ECO:0000256" key="1">
    <source>
        <dbReference type="SAM" id="Coils"/>
    </source>
</evidence>